<feature type="transmembrane region" description="Helical" evidence="8">
    <location>
        <begin position="157"/>
        <end position="178"/>
    </location>
</feature>
<dbReference type="Gene3D" id="1.20.1070.10">
    <property type="entry name" value="Rhodopsin 7-helix transmembrane proteins"/>
    <property type="match status" value="1"/>
</dbReference>
<evidence type="ECO:0000313" key="10">
    <source>
        <dbReference type="EMBL" id="CAG2246751.1"/>
    </source>
</evidence>
<evidence type="ECO:0000256" key="4">
    <source>
        <dbReference type="ARBA" id="ARBA00023040"/>
    </source>
</evidence>
<comment type="caution">
    <text evidence="10">The sequence shown here is derived from an EMBL/GenBank/DDBJ whole genome shotgun (WGS) entry which is preliminary data.</text>
</comment>
<keyword evidence="5 8" id="KW-0472">Membrane</keyword>
<evidence type="ECO:0000256" key="6">
    <source>
        <dbReference type="ARBA" id="ARBA00023170"/>
    </source>
</evidence>
<dbReference type="InterPro" id="IPR000276">
    <property type="entry name" value="GPCR_Rhodpsn"/>
</dbReference>
<feature type="domain" description="G-protein coupled receptors family 1 profile" evidence="9">
    <location>
        <begin position="1"/>
        <end position="176"/>
    </location>
</feature>
<gene>
    <name evidence="10" type="ORF">MEDL_58686</name>
</gene>
<dbReference type="InterPro" id="IPR017452">
    <property type="entry name" value="GPCR_Rhodpsn_7TM"/>
</dbReference>
<dbReference type="PRINTS" id="PR00237">
    <property type="entry name" value="GPCRRHODOPSN"/>
</dbReference>
<keyword evidence="3 8" id="KW-1133">Transmembrane helix</keyword>
<evidence type="ECO:0000256" key="8">
    <source>
        <dbReference type="SAM" id="Phobius"/>
    </source>
</evidence>
<keyword evidence="11" id="KW-1185">Reference proteome</keyword>
<evidence type="ECO:0000256" key="3">
    <source>
        <dbReference type="ARBA" id="ARBA00022989"/>
    </source>
</evidence>
<dbReference type="SUPFAM" id="SSF81321">
    <property type="entry name" value="Family A G protein-coupled receptor-like"/>
    <property type="match status" value="1"/>
</dbReference>
<dbReference type="PROSITE" id="PS50262">
    <property type="entry name" value="G_PROTEIN_RECEP_F1_2"/>
    <property type="match status" value="1"/>
</dbReference>
<dbReference type="InterPro" id="IPR050125">
    <property type="entry name" value="GPCR_opsins"/>
</dbReference>
<feature type="transmembrane region" description="Helical" evidence="8">
    <location>
        <begin position="23"/>
        <end position="50"/>
    </location>
</feature>
<comment type="subcellular location">
    <subcellularLocation>
        <location evidence="1">Membrane</location>
        <topology evidence="1">Multi-pass membrane protein</topology>
    </subcellularLocation>
</comment>
<keyword evidence="7" id="KW-0807">Transducer</keyword>
<dbReference type="PANTHER" id="PTHR24240">
    <property type="entry name" value="OPSIN"/>
    <property type="match status" value="1"/>
</dbReference>
<dbReference type="AlphaFoldDB" id="A0A8S3UWM0"/>
<sequence length="250" mass="28669">MVVQLYRVIVSTRPIDVGLDKRSFILVLGGCFLLCGTASAFPLFGIAAYEPYRRPSLCHMRWIPLNQSDIVYYISLLILFFVFPTILIAASYTVIYFKTKDSSSRSLTSSRNRHRQLFMLKTFIIITGAFILTWLPYVICVIMDLAGVDYHSYSHNIYLFCSMVAKVSLTWIPAIFIIRHSYYRHDLEIMANEMIEKVEKLTMSSGEYNLDSVGRSVEGIEILADEYEMNETIPSNTVLVSYNRLSVSEI</sequence>
<keyword evidence="6" id="KW-0675">Receptor</keyword>
<accession>A0A8S3UWM0</accession>
<dbReference type="GO" id="GO:0016020">
    <property type="term" value="C:membrane"/>
    <property type="evidence" value="ECO:0007669"/>
    <property type="project" value="UniProtKB-SubCell"/>
</dbReference>
<name>A0A8S3UWM0_MYTED</name>
<dbReference type="OrthoDB" id="6072257at2759"/>
<evidence type="ECO:0000256" key="7">
    <source>
        <dbReference type="ARBA" id="ARBA00023224"/>
    </source>
</evidence>
<keyword evidence="4" id="KW-0297">G-protein coupled receptor</keyword>
<feature type="transmembrane region" description="Helical" evidence="8">
    <location>
        <begin position="70"/>
        <end position="97"/>
    </location>
</feature>
<evidence type="ECO:0000256" key="1">
    <source>
        <dbReference type="ARBA" id="ARBA00004141"/>
    </source>
</evidence>
<organism evidence="10 11">
    <name type="scientific">Mytilus edulis</name>
    <name type="common">Blue mussel</name>
    <dbReference type="NCBI Taxonomy" id="6550"/>
    <lineage>
        <taxon>Eukaryota</taxon>
        <taxon>Metazoa</taxon>
        <taxon>Spiralia</taxon>
        <taxon>Lophotrochozoa</taxon>
        <taxon>Mollusca</taxon>
        <taxon>Bivalvia</taxon>
        <taxon>Autobranchia</taxon>
        <taxon>Pteriomorphia</taxon>
        <taxon>Mytilida</taxon>
        <taxon>Mytiloidea</taxon>
        <taxon>Mytilidae</taxon>
        <taxon>Mytilinae</taxon>
        <taxon>Mytilus</taxon>
    </lineage>
</organism>
<protein>
    <recommendedName>
        <fullName evidence="9">G-protein coupled receptors family 1 profile domain-containing protein</fullName>
    </recommendedName>
</protein>
<reference evidence="10" key="1">
    <citation type="submission" date="2021-03" db="EMBL/GenBank/DDBJ databases">
        <authorList>
            <person name="Bekaert M."/>
        </authorList>
    </citation>
    <scope>NUCLEOTIDE SEQUENCE</scope>
</reference>
<evidence type="ECO:0000259" key="9">
    <source>
        <dbReference type="PROSITE" id="PS50262"/>
    </source>
</evidence>
<proteinExistence type="predicted"/>
<evidence type="ECO:0000313" key="11">
    <source>
        <dbReference type="Proteomes" id="UP000683360"/>
    </source>
</evidence>
<feature type="transmembrane region" description="Helical" evidence="8">
    <location>
        <begin position="118"/>
        <end position="137"/>
    </location>
</feature>
<dbReference type="Pfam" id="PF00001">
    <property type="entry name" value="7tm_1"/>
    <property type="match status" value="1"/>
</dbReference>
<dbReference type="GO" id="GO:0004930">
    <property type="term" value="F:G protein-coupled receptor activity"/>
    <property type="evidence" value="ECO:0007669"/>
    <property type="project" value="UniProtKB-KW"/>
</dbReference>
<evidence type="ECO:0000256" key="5">
    <source>
        <dbReference type="ARBA" id="ARBA00023136"/>
    </source>
</evidence>
<dbReference type="EMBL" id="CAJPWZ010002881">
    <property type="protein sequence ID" value="CAG2246751.1"/>
    <property type="molecule type" value="Genomic_DNA"/>
</dbReference>
<dbReference type="Proteomes" id="UP000683360">
    <property type="component" value="Unassembled WGS sequence"/>
</dbReference>
<evidence type="ECO:0000256" key="2">
    <source>
        <dbReference type="ARBA" id="ARBA00022692"/>
    </source>
</evidence>
<keyword evidence="2 8" id="KW-0812">Transmembrane</keyword>